<gene>
    <name evidence="1" type="ORF">I2I05_08055</name>
</gene>
<organism evidence="1 2">
    <name type="scientific">Hymenobacter jeongseonensis</name>
    <dbReference type="NCBI Taxonomy" id="2791027"/>
    <lineage>
        <taxon>Bacteria</taxon>
        <taxon>Pseudomonadati</taxon>
        <taxon>Bacteroidota</taxon>
        <taxon>Cytophagia</taxon>
        <taxon>Cytophagales</taxon>
        <taxon>Hymenobacteraceae</taxon>
        <taxon>Hymenobacter</taxon>
    </lineage>
</organism>
<accession>A0ABS0IH28</accession>
<reference evidence="1 2" key="1">
    <citation type="submission" date="2020-11" db="EMBL/GenBank/DDBJ databases">
        <authorList>
            <person name="Kim M.K."/>
        </authorList>
    </citation>
    <scope>NUCLEOTIDE SEQUENCE [LARGE SCALE GENOMIC DNA]</scope>
    <source>
        <strain evidence="1 2">BT683</strain>
    </source>
</reference>
<sequence length="161" mass="17078">MARTVVGLFNSAPEAQQAIDQLLAAGFIRSNLNLATQATLRAEHLAGNTASSAPVEPFEEGIVRFFTNLFTGNENAAAEAHIAASGPDSAVITVNPGSDDESERARIILDEYGAIDVYKQAEKARPATSRPSLADNIVDLEGSLSRVRDKDDLDANGLTTH</sequence>
<protein>
    <recommendedName>
        <fullName evidence="3">General stress protein 17M-like domain-containing protein</fullName>
    </recommendedName>
</protein>
<proteinExistence type="predicted"/>
<evidence type="ECO:0008006" key="3">
    <source>
        <dbReference type="Google" id="ProtNLM"/>
    </source>
</evidence>
<keyword evidence="2" id="KW-1185">Reference proteome</keyword>
<dbReference type="EMBL" id="JADQDQ010000003">
    <property type="protein sequence ID" value="MBF9237349.1"/>
    <property type="molecule type" value="Genomic_DNA"/>
</dbReference>
<name>A0ABS0IH28_9BACT</name>
<evidence type="ECO:0000313" key="1">
    <source>
        <dbReference type="EMBL" id="MBF9237349.1"/>
    </source>
</evidence>
<dbReference type="RefSeq" id="WP_196281724.1">
    <property type="nucleotide sequence ID" value="NZ_JADQDQ010000003.1"/>
</dbReference>
<comment type="caution">
    <text evidence="1">The sequence shown here is derived from an EMBL/GenBank/DDBJ whole genome shotgun (WGS) entry which is preliminary data.</text>
</comment>
<dbReference type="Proteomes" id="UP000597617">
    <property type="component" value="Unassembled WGS sequence"/>
</dbReference>
<evidence type="ECO:0000313" key="2">
    <source>
        <dbReference type="Proteomes" id="UP000597617"/>
    </source>
</evidence>